<feature type="transmembrane region" description="Helical" evidence="7">
    <location>
        <begin position="49"/>
        <end position="71"/>
    </location>
</feature>
<dbReference type="SUPFAM" id="SSF161098">
    <property type="entry name" value="MetI-like"/>
    <property type="match status" value="1"/>
</dbReference>
<dbReference type="PROSITE" id="PS50928">
    <property type="entry name" value="ABC_TM1"/>
    <property type="match status" value="1"/>
</dbReference>
<evidence type="ECO:0000256" key="1">
    <source>
        <dbReference type="ARBA" id="ARBA00004651"/>
    </source>
</evidence>
<evidence type="ECO:0000256" key="7">
    <source>
        <dbReference type="RuleBase" id="RU363032"/>
    </source>
</evidence>
<sequence>MEKIEAEKFFRQQKRYRLFYILLIAFLYFISAHGVGFQAGTAFSAIPKSFTWLFSNFIPTSDSLAFLSIIVSRLIQTILMAVTATTSGAVIALIAAVIGSREIGLNRFTKVMARGMASFFRNVPIVVWAMILLLSFKQNEFTGYLAITFTTFGYLTRSFMETIDEVSGSVIEAMMASGASYLQIIWQGVLPMCLNQLLSWLLFLIENNIRDATLVGILTGTGIGFLFDFYYKRFQYDVVGMVTLTVIIAVIILETTSNTVRRMIR</sequence>
<dbReference type="AlphaFoldDB" id="A0A242BGF1"/>
<dbReference type="GO" id="GO:0055085">
    <property type="term" value="P:transmembrane transport"/>
    <property type="evidence" value="ECO:0007669"/>
    <property type="project" value="InterPro"/>
</dbReference>
<comment type="caution">
    <text evidence="9">The sequence shown here is derived from an EMBL/GenBank/DDBJ whole genome shotgun (WGS) entry which is preliminary data.</text>
</comment>
<organism evidence="9 10">
    <name type="scientific">Enterococcus faecium</name>
    <name type="common">Streptococcus faecium</name>
    <dbReference type="NCBI Taxonomy" id="1352"/>
    <lineage>
        <taxon>Bacteria</taxon>
        <taxon>Bacillati</taxon>
        <taxon>Bacillota</taxon>
        <taxon>Bacilli</taxon>
        <taxon>Lactobacillales</taxon>
        <taxon>Enterococcaceae</taxon>
        <taxon>Enterococcus</taxon>
    </lineage>
</organism>
<feature type="transmembrane region" description="Helical" evidence="7">
    <location>
        <begin position="18"/>
        <end position="37"/>
    </location>
</feature>
<evidence type="ECO:0000259" key="8">
    <source>
        <dbReference type="PROSITE" id="PS50928"/>
    </source>
</evidence>
<accession>A0A242BGF1</accession>
<evidence type="ECO:0000256" key="4">
    <source>
        <dbReference type="ARBA" id="ARBA00022692"/>
    </source>
</evidence>
<keyword evidence="6 7" id="KW-0472">Membrane</keyword>
<keyword evidence="2 7" id="KW-0813">Transport</keyword>
<evidence type="ECO:0000256" key="5">
    <source>
        <dbReference type="ARBA" id="ARBA00022989"/>
    </source>
</evidence>
<dbReference type="RefSeq" id="WP_086323101.1">
    <property type="nucleotide sequence ID" value="NZ_NGKW01000002.1"/>
</dbReference>
<evidence type="ECO:0000313" key="9">
    <source>
        <dbReference type="EMBL" id="OTN94566.1"/>
    </source>
</evidence>
<feature type="domain" description="ABC transmembrane type-1" evidence="8">
    <location>
        <begin position="74"/>
        <end position="257"/>
    </location>
</feature>
<dbReference type="PANTHER" id="PTHR30043">
    <property type="entry name" value="PHOSPHONATES TRANSPORT SYSTEM PERMEASE PROTEIN"/>
    <property type="match status" value="1"/>
</dbReference>
<feature type="transmembrane region" description="Helical" evidence="7">
    <location>
        <begin position="143"/>
        <end position="160"/>
    </location>
</feature>
<feature type="transmembrane region" description="Helical" evidence="7">
    <location>
        <begin position="78"/>
        <end position="99"/>
    </location>
</feature>
<feature type="transmembrane region" description="Helical" evidence="7">
    <location>
        <begin position="238"/>
        <end position="256"/>
    </location>
</feature>
<dbReference type="CDD" id="cd06261">
    <property type="entry name" value="TM_PBP2"/>
    <property type="match status" value="1"/>
</dbReference>
<protein>
    <submittedName>
        <fullName evidence="9">Phosphonate ABC transporter, permease PhnE</fullName>
    </submittedName>
</protein>
<dbReference type="InterPro" id="IPR035906">
    <property type="entry name" value="MetI-like_sf"/>
</dbReference>
<evidence type="ECO:0000256" key="2">
    <source>
        <dbReference type="ARBA" id="ARBA00022448"/>
    </source>
</evidence>
<dbReference type="PANTHER" id="PTHR30043:SF1">
    <property type="entry name" value="ABC TRANSPORT SYSTEM PERMEASE PROTEIN P69"/>
    <property type="match status" value="1"/>
</dbReference>
<evidence type="ECO:0000256" key="6">
    <source>
        <dbReference type="ARBA" id="ARBA00023136"/>
    </source>
</evidence>
<feature type="transmembrane region" description="Helical" evidence="7">
    <location>
        <begin position="184"/>
        <end position="205"/>
    </location>
</feature>
<evidence type="ECO:0000256" key="3">
    <source>
        <dbReference type="ARBA" id="ARBA00022475"/>
    </source>
</evidence>
<reference evidence="9 10" key="1">
    <citation type="submission" date="2017-05" db="EMBL/GenBank/DDBJ databases">
        <title>The Genome Sequence of Enterococcus faecium 7H8_DIV0219.</title>
        <authorList>
            <consortium name="The Broad Institute Genomics Platform"/>
            <consortium name="The Broad Institute Genomic Center for Infectious Diseases"/>
            <person name="Earl A."/>
            <person name="Manson A."/>
            <person name="Schwartman J."/>
            <person name="Gilmore M."/>
            <person name="Abouelleil A."/>
            <person name="Cao P."/>
            <person name="Chapman S."/>
            <person name="Cusick C."/>
            <person name="Shea T."/>
            <person name="Young S."/>
            <person name="Neafsey D."/>
            <person name="Nusbaum C."/>
            <person name="Birren B."/>
        </authorList>
    </citation>
    <scope>NUCLEOTIDE SEQUENCE [LARGE SCALE GENOMIC DNA]</scope>
    <source>
        <strain evidence="9 10">7H8_DIV0219</strain>
    </source>
</reference>
<comment type="subcellular location">
    <subcellularLocation>
        <location evidence="1 7">Cell membrane</location>
        <topology evidence="1 7">Multi-pass membrane protein</topology>
    </subcellularLocation>
</comment>
<comment type="similarity">
    <text evidence="7">Belongs to the binding-protein-dependent transport system permease family.</text>
</comment>
<proteinExistence type="inferred from homology"/>
<dbReference type="Pfam" id="PF00528">
    <property type="entry name" value="BPD_transp_1"/>
    <property type="match status" value="1"/>
</dbReference>
<dbReference type="Gene3D" id="1.10.3720.10">
    <property type="entry name" value="MetI-like"/>
    <property type="match status" value="1"/>
</dbReference>
<dbReference type="GO" id="GO:0005886">
    <property type="term" value="C:plasma membrane"/>
    <property type="evidence" value="ECO:0007669"/>
    <property type="project" value="UniProtKB-SubCell"/>
</dbReference>
<dbReference type="InterPro" id="IPR000515">
    <property type="entry name" value="MetI-like"/>
</dbReference>
<dbReference type="Proteomes" id="UP000194885">
    <property type="component" value="Unassembled WGS sequence"/>
</dbReference>
<name>A0A242BGF1_ENTFC</name>
<dbReference type="EMBL" id="NGKW01000002">
    <property type="protein sequence ID" value="OTN94566.1"/>
    <property type="molecule type" value="Genomic_DNA"/>
</dbReference>
<feature type="transmembrane region" description="Helical" evidence="7">
    <location>
        <begin position="212"/>
        <end position="232"/>
    </location>
</feature>
<evidence type="ECO:0000313" key="10">
    <source>
        <dbReference type="Proteomes" id="UP000194885"/>
    </source>
</evidence>
<feature type="transmembrane region" description="Helical" evidence="7">
    <location>
        <begin position="119"/>
        <end position="136"/>
    </location>
</feature>
<keyword evidence="4 7" id="KW-0812">Transmembrane</keyword>
<keyword evidence="5 7" id="KW-1133">Transmembrane helix</keyword>
<gene>
    <name evidence="9" type="ORF">A5810_000809</name>
</gene>
<keyword evidence="3" id="KW-1003">Cell membrane</keyword>